<dbReference type="GO" id="GO:0006353">
    <property type="term" value="P:DNA-templated transcription termination"/>
    <property type="evidence" value="ECO:0007669"/>
    <property type="project" value="UniProtKB-KW"/>
</dbReference>
<dbReference type="KEGG" id="qsa:O6P43_021048"/>
<dbReference type="AlphaFoldDB" id="A0AAD7LMI5"/>
<evidence type="ECO:0000256" key="3">
    <source>
        <dbReference type="ARBA" id="ARBA00022946"/>
    </source>
</evidence>
<evidence type="ECO:0000313" key="4">
    <source>
        <dbReference type="EMBL" id="KAJ7960632.1"/>
    </source>
</evidence>
<comment type="similarity">
    <text evidence="1">Belongs to the mTERF family.</text>
</comment>
<sequence length="390" mass="44745">MHSFKFSISYSRSRKTQLGFLHQNVFFFYKSFTSVRLSESDEQKQQEESSFAVSKLTNSCGLSSKNAIEVSKRLRLNSIDKADSVLNLLKNYGFSATQLSTIVGRRPSVLLANYKVTLLPKIEFFKSIGVPSSDLPRFLTSNSNLLHRSLENNLIPCYQSLKSVLIDDEKVASAMKRVFYFNKDGIDYMVANVKLLREFGVPQSNISLLVTQYSNVVFTEHRKFVEATETTKEIGFDPLKATFILAIQVIIKMKKLNWESRLVVYQRWGWSRDDTLLAFRKHPHVMLVSEKKINKMMDFLVNKMGWPSECIARYPAIMLYSLEKRIIPRCSVVQILKSKGLVKNDLRLGGFMGLSEKVFLKDFVTKFLETVPLLLNVYEQKMCPADVVTS</sequence>
<dbReference type="PANTHER" id="PTHR13068">
    <property type="entry name" value="CGI-12 PROTEIN-RELATED"/>
    <property type="match status" value="1"/>
</dbReference>
<name>A0AAD7LMI5_QUISA</name>
<proteinExistence type="inferred from homology"/>
<keyword evidence="5" id="KW-1185">Reference proteome</keyword>
<dbReference type="Pfam" id="PF02536">
    <property type="entry name" value="mTERF"/>
    <property type="match status" value="2"/>
</dbReference>
<dbReference type="InterPro" id="IPR003690">
    <property type="entry name" value="MTERF"/>
</dbReference>
<gene>
    <name evidence="4" type="ORF">O6P43_021048</name>
</gene>
<keyword evidence="2" id="KW-0805">Transcription regulation</keyword>
<dbReference type="GO" id="GO:0003676">
    <property type="term" value="F:nucleic acid binding"/>
    <property type="evidence" value="ECO:0007669"/>
    <property type="project" value="InterPro"/>
</dbReference>
<protein>
    <submittedName>
        <fullName evidence="4">Transcription termination factor like</fullName>
    </submittedName>
</protein>
<dbReference type="Proteomes" id="UP001163823">
    <property type="component" value="Chromosome 8"/>
</dbReference>
<dbReference type="SMART" id="SM00733">
    <property type="entry name" value="Mterf"/>
    <property type="match status" value="4"/>
</dbReference>
<keyword evidence="2" id="KW-0806">Transcription termination</keyword>
<keyword evidence="2" id="KW-0804">Transcription</keyword>
<comment type="caution">
    <text evidence="4">The sequence shown here is derived from an EMBL/GenBank/DDBJ whole genome shotgun (WGS) entry which is preliminary data.</text>
</comment>
<dbReference type="EMBL" id="JARAOO010000008">
    <property type="protein sequence ID" value="KAJ7960632.1"/>
    <property type="molecule type" value="Genomic_DNA"/>
</dbReference>
<organism evidence="4 5">
    <name type="scientific">Quillaja saponaria</name>
    <name type="common">Soap bark tree</name>
    <dbReference type="NCBI Taxonomy" id="32244"/>
    <lineage>
        <taxon>Eukaryota</taxon>
        <taxon>Viridiplantae</taxon>
        <taxon>Streptophyta</taxon>
        <taxon>Embryophyta</taxon>
        <taxon>Tracheophyta</taxon>
        <taxon>Spermatophyta</taxon>
        <taxon>Magnoliopsida</taxon>
        <taxon>eudicotyledons</taxon>
        <taxon>Gunneridae</taxon>
        <taxon>Pentapetalae</taxon>
        <taxon>rosids</taxon>
        <taxon>fabids</taxon>
        <taxon>Fabales</taxon>
        <taxon>Quillajaceae</taxon>
        <taxon>Quillaja</taxon>
    </lineage>
</organism>
<evidence type="ECO:0000256" key="2">
    <source>
        <dbReference type="ARBA" id="ARBA00022472"/>
    </source>
</evidence>
<dbReference type="Gene3D" id="1.25.70.10">
    <property type="entry name" value="Transcription termination factor 3, mitochondrial"/>
    <property type="match status" value="1"/>
</dbReference>
<reference evidence="4" key="1">
    <citation type="journal article" date="2023" name="Science">
        <title>Elucidation of the pathway for biosynthesis of saponin adjuvants from the soapbark tree.</title>
        <authorList>
            <person name="Reed J."/>
            <person name="Orme A."/>
            <person name="El-Demerdash A."/>
            <person name="Owen C."/>
            <person name="Martin L.B.B."/>
            <person name="Misra R.C."/>
            <person name="Kikuchi S."/>
            <person name="Rejzek M."/>
            <person name="Martin A.C."/>
            <person name="Harkess A."/>
            <person name="Leebens-Mack J."/>
            <person name="Louveau T."/>
            <person name="Stephenson M.J."/>
            <person name="Osbourn A."/>
        </authorList>
    </citation>
    <scope>NUCLEOTIDE SEQUENCE</scope>
    <source>
        <strain evidence="4">S10</strain>
    </source>
</reference>
<dbReference type="PANTHER" id="PTHR13068:SF133">
    <property type="entry name" value="MITOCHONDRIAL TRANSCRIPTION TERMINATION FACTOR FAMILY PROTEIN"/>
    <property type="match status" value="1"/>
</dbReference>
<keyword evidence="3" id="KW-0809">Transit peptide</keyword>
<dbReference type="InterPro" id="IPR038538">
    <property type="entry name" value="MTERF_sf"/>
</dbReference>
<evidence type="ECO:0000256" key="1">
    <source>
        <dbReference type="ARBA" id="ARBA00007692"/>
    </source>
</evidence>
<evidence type="ECO:0000313" key="5">
    <source>
        <dbReference type="Proteomes" id="UP001163823"/>
    </source>
</evidence>
<dbReference type="FunFam" id="1.25.70.10:FF:000001">
    <property type="entry name" value="Mitochondrial transcription termination factor-like"/>
    <property type="match status" value="1"/>
</dbReference>
<accession>A0AAD7LMI5</accession>